<dbReference type="SMART" id="SM00516">
    <property type="entry name" value="SEC14"/>
    <property type="match status" value="1"/>
</dbReference>
<dbReference type="SUPFAM" id="SSF52087">
    <property type="entry name" value="CRAL/TRIO domain"/>
    <property type="match status" value="1"/>
</dbReference>
<dbReference type="PRINTS" id="PR00180">
    <property type="entry name" value="CRETINALDHBP"/>
</dbReference>
<dbReference type="SUPFAM" id="SSF46938">
    <property type="entry name" value="CRAL/TRIO N-terminal domain"/>
    <property type="match status" value="1"/>
</dbReference>
<evidence type="ECO:0000259" key="1">
    <source>
        <dbReference type="PROSITE" id="PS50191"/>
    </source>
</evidence>
<gene>
    <name evidence="2" type="primary">TTPAL_5</name>
    <name evidence="2" type="ORF">NPIL_670671</name>
</gene>
<dbReference type="Gene3D" id="1.10.8.20">
    <property type="entry name" value="N-terminal domain of phosphatidylinositol transfer protein sec14p"/>
    <property type="match status" value="1"/>
</dbReference>
<dbReference type="PROSITE" id="PS50191">
    <property type="entry name" value="CRAL_TRIO"/>
    <property type="match status" value="1"/>
</dbReference>
<reference evidence="2" key="1">
    <citation type="submission" date="2020-08" db="EMBL/GenBank/DDBJ databases">
        <title>Multicomponent nature underlies the extraordinary mechanical properties of spider dragline silk.</title>
        <authorList>
            <person name="Kono N."/>
            <person name="Nakamura H."/>
            <person name="Mori M."/>
            <person name="Yoshida Y."/>
            <person name="Ohtoshi R."/>
            <person name="Malay A.D."/>
            <person name="Moran D.A.P."/>
            <person name="Tomita M."/>
            <person name="Numata K."/>
            <person name="Arakawa K."/>
        </authorList>
    </citation>
    <scope>NUCLEOTIDE SEQUENCE</scope>
</reference>
<dbReference type="Pfam" id="PF00650">
    <property type="entry name" value="CRAL_TRIO"/>
    <property type="match status" value="1"/>
</dbReference>
<dbReference type="AlphaFoldDB" id="A0A8X6TS78"/>
<proteinExistence type="predicted"/>
<keyword evidence="3" id="KW-1185">Reference proteome</keyword>
<evidence type="ECO:0000313" key="2">
    <source>
        <dbReference type="EMBL" id="GFT41235.1"/>
    </source>
</evidence>
<accession>A0A8X6TS78</accession>
<dbReference type="EMBL" id="BMAW01014934">
    <property type="protein sequence ID" value="GFT41235.1"/>
    <property type="molecule type" value="Genomic_DNA"/>
</dbReference>
<feature type="domain" description="CRAL-TRIO" evidence="1">
    <location>
        <begin position="171"/>
        <end position="314"/>
    </location>
</feature>
<dbReference type="InterPro" id="IPR036273">
    <property type="entry name" value="CRAL/TRIO_N_dom_sf"/>
</dbReference>
<dbReference type="InterPro" id="IPR036865">
    <property type="entry name" value="CRAL-TRIO_dom_sf"/>
</dbReference>
<dbReference type="CDD" id="cd00170">
    <property type="entry name" value="SEC14"/>
    <property type="match status" value="1"/>
</dbReference>
<dbReference type="PANTHER" id="PTHR10174:SF208">
    <property type="entry name" value="CRAL-TRIO DOMAIN-CONTAINING PROTEIN DDB_G0278031"/>
    <property type="match status" value="1"/>
</dbReference>
<sequence>MKQPRSRISSISPSDESVENNGKLNEGYLFVCNMILRGRKIFKNMSSSSSKLIQESNEILPFKMNHLPDFVLKKLEEELKETPEKKQKSLLELKKLLDADEQLTCGIDFHEDFLTQYLRHSKYDTQRAFYHLRSMLLLRKKYSTLFDGIPDEFFLSKDSPNCIRLLSKRCPEGCTIIIYQYAKYNPNELSVEDLKKMIVMLYFQMLRDPMTQINGFKFIHDFQGTTMQHLKLCTPSNMYLFYHAGIHCIPARYKQFHIINEPYWFKPCWIFIKSFLSEKVRNRVYFHSSTEKLLDHFPRAILPTEYGGDLRESYMEDWLRKANTDLKKHEVTGRPNYF</sequence>
<evidence type="ECO:0000313" key="3">
    <source>
        <dbReference type="Proteomes" id="UP000887013"/>
    </source>
</evidence>
<dbReference type="GO" id="GO:1902936">
    <property type="term" value="F:phosphatidylinositol bisphosphate binding"/>
    <property type="evidence" value="ECO:0007669"/>
    <property type="project" value="TreeGrafter"/>
</dbReference>
<dbReference type="Proteomes" id="UP000887013">
    <property type="component" value="Unassembled WGS sequence"/>
</dbReference>
<dbReference type="OrthoDB" id="6419400at2759"/>
<dbReference type="PANTHER" id="PTHR10174">
    <property type="entry name" value="ALPHA-TOCOPHEROL TRANSFER PROTEIN-RELATED"/>
    <property type="match status" value="1"/>
</dbReference>
<name>A0A8X6TS78_NEPPI</name>
<organism evidence="2 3">
    <name type="scientific">Nephila pilipes</name>
    <name type="common">Giant wood spider</name>
    <name type="synonym">Nephila maculata</name>
    <dbReference type="NCBI Taxonomy" id="299642"/>
    <lineage>
        <taxon>Eukaryota</taxon>
        <taxon>Metazoa</taxon>
        <taxon>Ecdysozoa</taxon>
        <taxon>Arthropoda</taxon>
        <taxon>Chelicerata</taxon>
        <taxon>Arachnida</taxon>
        <taxon>Araneae</taxon>
        <taxon>Araneomorphae</taxon>
        <taxon>Entelegynae</taxon>
        <taxon>Araneoidea</taxon>
        <taxon>Nephilidae</taxon>
        <taxon>Nephila</taxon>
    </lineage>
</organism>
<dbReference type="Gene3D" id="1.20.5.1200">
    <property type="entry name" value="Alpha-tocopherol transfer"/>
    <property type="match status" value="1"/>
</dbReference>
<comment type="caution">
    <text evidence="2">The sequence shown here is derived from an EMBL/GenBank/DDBJ whole genome shotgun (WGS) entry which is preliminary data.</text>
</comment>
<dbReference type="InterPro" id="IPR001251">
    <property type="entry name" value="CRAL-TRIO_dom"/>
</dbReference>
<protein>
    <submittedName>
        <fullName evidence="2">Alpha-tocopherol transfer protein-like</fullName>
    </submittedName>
</protein>
<dbReference type="Gene3D" id="3.40.525.10">
    <property type="entry name" value="CRAL-TRIO lipid binding domain"/>
    <property type="match status" value="1"/>
</dbReference>
<dbReference type="GO" id="GO:0016020">
    <property type="term" value="C:membrane"/>
    <property type="evidence" value="ECO:0007669"/>
    <property type="project" value="TreeGrafter"/>
</dbReference>